<dbReference type="SUPFAM" id="SSF50129">
    <property type="entry name" value="GroES-like"/>
    <property type="match status" value="1"/>
</dbReference>
<dbReference type="Gene3D" id="3.90.180.10">
    <property type="entry name" value="Medium-chain alcohol dehydrogenases, catalytic domain"/>
    <property type="match status" value="1"/>
</dbReference>
<dbReference type="SMART" id="SM00829">
    <property type="entry name" value="PKS_ER"/>
    <property type="match status" value="1"/>
</dbReference>
<evidence type="ECO:0000313" key="7">
    <source>
        <dbReference type="Proteomes" id="UP001345691"/>
    </source>
</evidence>
<name>A0ABR0JDN1_9EURO</name>
<gene>
    <name evidence="6" type="ORF">LTR69_004398</name>
</gene>
<evidence type="ECO:0000313" key="6">
    <source>
        <dbReference type="EMBL" id="KAK5062041.1"/>
    </source>
</evidence>
<dbReference type="CDD" id="cd05195">
    <property type="entry name" value="enoyl_red"/>
    <property type="match status" value="1"/>
</dbReference>
<dbReference type="InterPro" id="IPR036736">
    <property type="entry name" value="ACP-like_sf"/>
</dbReference>
<dbReference type="InterPro" id="IPR013154">
    <property type="entry name" value="ADH-like_N"/>
</dbReference>
<dbReference type="SUPFAM" id="SSF51735">
    <property type="entry name" value="NAD(P)-binding Rossmann-fold domains"/>
    <property type="match status" value="2"/>
</dbReference>
<comment type="caution">
    <text evidence="6">The sequence shown here is derived from an EMBL/GenBank/DDBJ whole genome shotgun (WGS) entry which is preliminary data.</text>
</comment>
<dbReference type="Proteomes" id="UP001345691">
    <property type="component" value="Unassembled WGS sequence"/>
</dbReference>
<keyword evidence="2" id="KW-0597">Phosphoprotein</keyword>
<dbReference type="InterPro" id="IPR050091">
    <property type="entry name" value="PKS_NRPS_Biosynth_Enz"/>
</dbReference>
<keyword evidence="3" id="KW-0511">Multifunctional enzyme</keyword>
<dbReference type="Gene3D" id="3.40.50.1820">
    <property type="entry name" value="alpha/beta hydrolase"/>
    <property type="match status" value="1"/>
</dbReference>
<dbReference type="Pfam" id="PF00550">
    <property type="entry name" value="PP-binding"/>
    <property type="match status" value="1"/>
</dbReference>
<evidence type="ECO:0000259" key="4">
    <source>
        <dbReference type="SMART" id="SM00822"/>
    </source>
</evidence>
<evidence type="ECO:0000256" key="1">
    <source>
        <dbReference type="ARBA" id="ARBA00022450"/>
    </source>
</evidence>
<dbReference type="SMART" id="SM00822">
    <property type="entry name" value="PKS_KR"/>
    <property type="match status" value="1"/>
</dbReference>
<dbReference type="InterPro" id="IPR020843">
    <property type="entry name" value="ER"/>
</dbReference>
<dbReference type="PANTHER" id="PTHR43775:SF37">
    <property type="entry name" value="SI:DKEY-61P9.11"/>
    <property type="match status" value="1"/>
</dbReference>
<dbReference type="InterPro" id="IPR001031">
    <property type="entry name" value="Thioesterase"/>
</dbReference>
<organism evidence="6 7">
    <name type="scientific">Exophiala sideris</name>
    <dbReference type="NCBI Taxonomy" id="1016849"/>
    <lineage>
        <taxon>Eukaryota</taxon>
        <taxon>Fungi</taxon>
        <taxon>Dikarya</taxon>
        <taxon>Ascomycota</taxon>
        <taxon>Pezizomycotina</taxon>
        <taxon>Eurotiomycetes</taxon>
        <taxon>Chaetothyriomycetidae</taxon>
        <taxon>Chaetothyriales</taxon>
        <taxon>Herpotrichiellaceae</taxon>
        <taxon>Exophiala</taxon>
    </lineage>
</organism>
<dbReference type="SUPFAM" id="SSF53474">
    <property type="entry name" value="alpha/beta-Hydrolases"/>
    <property type="match status" value="1"/>
</dbReference>
<accession>A0ABR0JDN1</accession>
<keyword evidence="1" id="KW-0596">Phosphopantetheine</keyword>
<proteinExistence type="predicted"/>
<dbReference type="InterPro" id="IPR036291">
    <property type="entry name" value="NAD(P)-bd_dom_sf"/>
</dbReference>
<dbReference type="InterPro" id="IPR057326">
    <property type="entry name" value="KR_dom"/>
</dbReference>
<reference evidence="6 7" key="1">
    <citation type="submission" date="2023-08" db="EMBL/GenBank/DDBJ databases">
        <title>Black Yeasts Isolated from many extreme environments.</title>
        <authorList>
            <person name="Coleine C."/>
            <person name="Stajich J.E."/>
            <person name="Selbmann L."/>
        </authorList>
    </citation>
    <scope>NUCLEOTIDE SEQUENCE [LARGE SCALE GENOMIC DNA]</scope>
    <source>
        <strain evidence="6 7">CCFEE 6328</strain>
    </source>
</reference>
<dbReference type="Gene3D" id="1.10.1200.10">
    <property type="entry name" value="ACP-like"/>
    <property type="match status" value="1"/>
</dbReference>
<protein>
    <recommendedName>
        <fullName evidence="8">Carrier domain-containing protein</fullName>
    </recommendedName>
</protein>
<dbReference type="Pfam" id="PF08659">
    <property type="entry name" value="KR"/>
    <property type="match status" value="2"/>
</dbReference>
<dbReference type="Pfam" id="PF08240">
    <property type="entry name" value="ADH_N"/>
    <property type="match status" value="1"/>
</dbReference>
<dbReference type="Gene3D" id="3.40.50.720">
    <property type="entry name" value="NAD(P)-binding Rossmann-like Domain"/>
    <property type="match status" value="3"/>
</dbReference>
<evidence type="ECO:0008006" key="8">
    <source>
        <dbReference type="Google" id="ProtNLM"/>
    </source>
</evidence>
<dbReference type="Pfam" id="PF00107">
    <property type="entry name" value="ADH_zinc_N"/>
    <property type="match status" value="1"/>
</dbReference>
<evidence type="ECO:0000259" key="5">
    <source>
        <dbReference type="SMART" id="SM00829"/>
    </source>
</evidence>
<dbReference type="InterPro" id="IPR011032">
    <property type="entry name" value="GroES-like_sf"/>
</dbReference>
<feature type="domain" description="Enoyl reductase (ER)" evidence="5">
    <location>
        <begin position="86"/>
        <end position="401"/>
    </location>
</feature>
<sequence length="951" mass="103612">MANELPQSRIRVVDLALDQTSEGIPLLKRELQSIRLDRHDTVVALRQDGRFVRKVTVVNGKDEEKRIETKLPARGGRYFCELDPNGSLDGIIIRQQPPANLGPDETAIEVHAAGLNFKDVMNAMGLLSERATSGGLAGQKLGLEFAGRVVDIGENVRGIDVGARVMARVANGLGGFAVANCDLVVPIPPALTFSQAACLPAAYLTAYYALVYLGRLTSGETVLIFHSAAGGVGIAAIQIARFLGARVFATAGSPAGRARVAEMGVEAVFDSRSLSFHDEIKTATHDLGVDMVLNSLTGSMFSQSVACLAPFGRFLEIGKTEVYRNIRLGLEQFGENCSFFVIDIDRLARQKPDPHRRMFDEVCALFESGLTPPPITAYLITQLSTALKCLSPSAMIGKVVVEMPENSYVNATPAGQLNLRADRSYLITGGASGLGLQLARFLVERGAKHIVLEAGQDQNFFVLISSMSSVLGLTGQFSYATSNQFLDGLASHRRASGLPALSLKLSLLGHYAGMSHKSTTNDRVLEILESHGYSPMSLPIVLSAFERRILNGITQRLAAIVDWEMFLKAYPHLAQDGAFLGLKNKQAGMDGPGPQGSISSLSGPGRVQMIAETLRSGLAKIVGAEPSRISLTKKIDQYAFDSLTLTQLRSVILCEFRIAYPVMRFFQGPNLQEIALEVEGSFSNGSREGQSLLDVPNHEAVPMLSAGLSIASPWFIRRKSASSFHTRAVCFHSMGTGASLFAPFLMDPPEGMDAIAVQLPGRETRADEAVLTNMSDVVSGILGELETSVETPYIFWGHSFGGIIAFEVLKALRRQGKPLPRLLVTGTIAPHLIQLWQKRDVLLRVMADDYSPEYLLAVSRYVDNPDFVHSILPLMRKDTPLLLGYQFDEEGILDVPITAFAARQDDMVYPDEVAGWRTYTTSFNLIEVDGDHWFLHRHRKLLLQTFATMAT</sequence>
<dbReference type="Pfam" id="PF00975">
    <property type="entry name" value="Thioesterase"/>
    <property type="match status" value="1"/>
</dbReference>
<dbReference type="SUPFAM" id="SSF47336">
    <property type="entry name" value="ACP-like"/>
    <property type="match status" value="1"/>
</dbReference>
<dbReference type="EMBL" id="JAVRRF010000008">
    <property type="protein sequence ID" value="KAK5062041.1"/>
    <property type="molecule type" value="Genomic_DNA"/>
</dbReference>
<evidence type="ECO:0000256" key="3">
    <source>
        <dbReference type="ARBA" id="ARBA00023268"/>
    </source>
</evidence>
<dbReference type="InterPro" id="IPR013149">
    <property type="entry name" value="ADH-like_C"/>
</dbReference>
<evidence type="ECO:0000256" key="2">
    <source>
        <dbReference type="ARBA" id="ARBA00022553"/>
    </source>
</evidence>
<dbReference type="InterPro" id="IPR013968">
    <property type="entry name" value="PKS_KR"/>
</dbReference>
<feature type="domain" description="Ketoreductase" evidence="4">
    <location>
        <begin position="423"/>
        <end position="511"/>
    </location>
</feature>
<dbReference type="InterPro" id="IPR029058">
    <property type="entry name" value="AB_hydrolase_fold"/>
</dbReference>
<dbReference type="InterPro" id="IPR009081">
    <property type="entry name" value="PP-bd_ACP"/>
</dbReference>
<keyword evidence="7" id="KW-1185">Reference proteome</keyword>
<dbReference type="PANTHER" id="PTHR43775">
    <property type="entry name" value="FATTY ACID SYNTHASE"/>
    <property type="match status" value="1"/>
</dbReference>